<sequence length="150" mass="17332">MPNTTYTISQLAEEFGVTTRTIRFYEEKGLVHPRREGQKRLYSPADRVRIKLILRGKRIGMSLEESVEVIDMYDPEHNNREQLQSLVCTVEDKRARLLQQKKDIEDMLAGLDEVQALCEQNLAEQGLVEKSLAEKSRAEKSVAERVRKQS</sequence>
<gene>
    <name evidence="3" type="ORF">CWI75_17725</name>
</gene>
<evidence type="ECO:0000259" key="2">
    <source>
        <dbReference type="PROSITE" id="PS50937"/>
    </source>
</evidence>
<evidence type="ECO:0000313" key="3">
    <source>
        <dbReference type="EMBL" id="PLW81017.1"/>
    </source>
</evidence>
<dbReference type="InterPro" id="IPR009061">
    <property type="entry name" value="DNA-bd_dom_put_sf"/>
</dbReference>
<keyword evidence="4" id="KW-1185">Reference proteome</keyword>
<comment type="caution">
    <text evidence="3">The sequence shown here is derived from an EMBL/GenBank/DDBJ whole genome shotgun (WGS) entry which is preliminary data.</text>
</comment>
<dbReference type="PRINTS" id="PR00040">
    <property type="entry name" value="HTHMERR"/>
</dbReference>
<dbReference type="Gene3D" id="1.10.1660.10">
    <property type="match status" value="1"/>
</dbReference>
<dbReference type="InterPro" id="IPR047057">
    <property type="entry name" value="MerR_fam"/>
</dbReference>
<dbReference type="PANTHER" id="PTHR30204">
    <property type="entry name" value="REDOX-CYCLING DRUG-SENSING TRANSCRIPTIONAL ACTIVATOR SOXR"/>
    <property type="match status" value="1"/>
</dbReference>
<dbReference type="PANTHER" id="PTHR30204:SF58">
    <property type="entry name" value="HTH-TYPE TRANSCRIPTIONAL REGULATOR YFMP"/>
    <property type="match status" value="1"/>
</dbReference>
<keyword evidence="1" id="KW-0238">DNA-binding</keyword>
<dbReference type="SUPFAM" id="SSF46955">
    <property type="entry name" value="Putative DNA-binding domain"/>
    <property type="match status" value="1"/>
</dbReference>
<dbReference type="AlphaFoldDB" id="A0A2N5XXZ2"/>
<reference evidence="4" key="1">
    <citation type="submission" date="2017-11" db="EMBL/GenBank/DDBJ databases">
        <title>The draft genome sequence of Chromatocurvus sp. F02.</title>
        <authorList>
            <person name="Du Z.-J."/>
            <person name="Chang Y.-Q."/>
        </authorList>
    </citation>
    <scope>NUCLEOTIDE SEQUENCE [LARGE SCALE GENOMIC DNA]</scope>
    <source>
        <strain evidence="4">F02</strain>
    </source>
</reference>
<dbReference type="EMBL" id="PKLZ01000018">
    <property type="protein sequence ID" value="PLW81017.1"/>
    <property type="molecule type" value="Genomic_DNA"/>
</dbReference>
<dbReference type="CDD" id="cd04776">
    <property type="entry name" value="HTH_GnyR"/>
    <property type="match status" value="1"/>
</dbReference>
<dbReference type="Proteomes" id="UP000234845">
    <property type="component" value="Unassembled WGS sequence"/>
</dbReference>
<dbReference type="Pfam" id="PF13411">
    <property type="entry name" value="MerR_1"/>
    <property type="match status" value="1"/>
</dbReference>
<protein>
    <submittedName>
        <fullName evidence="3">MerR family transcriptional regulator</fullName>
    </submittedName>
</protein>
<dbReference type="GO" id="GO:0003700">
    <property type="term" value="F:DNA-binding transcription factor activity"/>
    <property type="evidence" value="ECO:0007669"/>
    <property type="project" value="InterPro"/>
</dbReference>
<dbReference type="GO" id="GO:0003677">
    <property type="term" value="F:DNA binding"/>
    <property type="evidence" value="ECO:0007669"/>
    <property type="project" value="UniProtKB-KW"/>
</dbReference>
<dbReference type="SMART" id="SM00422">
    <property type="entry name" value="HTH_MERR"/>
    <property type="match status" value="1"/>
</dbReference>
<dbReference type="PROSITE" id="PS50937">
    <property type="entry name" value="HTH_MERR_2"/>
    <property type="match status" value="1"/>
</dbReference>
<proteinExistence type="predicted"/>
<accession>A0A2N5XXZ2</accession>
<evidence type="ECO:0000313" key="4">
    <source>
        <dbReference type="Proteomes" id="UP000234845"/>
    </source>
</evidence>
<feature type="domain" description="HTH merR-type" evidence="2">
    <location>
        <begin position="5"/>
        <end position="72"/>
    </location>
</feature>
<evidence type="ECO:0000256" key="1">
    <source>
        <dbReference type="ARBA" id="ARBA00023125"/>
    </source>
</evidence>
<organism evidence="3 4">
    <name type="scientific">Kineobactrum sediminis</name>
    <dbReference type="NCBI Taxonomy" id="1905677"/>
    <lineage>
        <taxon>Bacteria</taxon>
        <taxon>Pseudomonadati</taxon>
        <taxon>Pseudomonadota</taxon>
        <taxon>Gammaproteobacteria</taxon>
        <taxon>Cellvibrionales</taxon>
        <taxon>Halieaceae</taxon>
        <taxon>Kineobactrum</taxon>
    </lineage>
</organism>
<dbReference type="InterPro" id="IPR000551">
    <property type="entry name" value="MerR-type_HTH_dom"/>
</dbReference>
<name>A0A2N5XXZ2_9GAMM</name>
<dbReference type="OrthoDB" id="9803659at2"/>
<dbReference type="RefSeq" id="WP_101522870.1">
    <property type="nucleotide sequence ID" value="NZ_PKLZ01000018.1"/>
</dbReference>